<dbReference type="PRINTS" id="PR01703">
    <property type="entry name" value="MNSODISMTASE"/>
</dbReference>
<dbReference type="InterPro" id="IPR019832">
    <property type="entry name" value="Mn/Fe_SOD_C"/>
</dbReference>
<evidence type="ECO:0000256" key="5">
    <source>
        <dbReference type="RuleBase" id="RU000414"/>
    </source>
</evidence>
<keyword evidence="9" id="KW-1185">Reference proteome</keyword>
<dbReference type="EC" id="1.15.1.1" evidence="2 5"/>
<protein>
    <recommendedName>
        <fullName evidence="2 5">Superoxide dismutase</fullName>
        <ecNumber evidence="2 5">1.15.1.1</ecNumber>
    </recommendedName>
</protein>
<dbReference type="RefSeq" id="WP_226934869.1">
    <property type="nucleotide sequence ID" value="NZ_JACDXX010000006.1"/>
</dbReference>
<evidence type="ECO:0000256" key="3">
    <source>
        <dbReference type="ARBA" id="ARBA00022723"/>
    </source>
</evidence>
<dbReference type="InterPro" id="IPR001189">
    <property type="entry name" value="Mn/Fe_SOD"/>
</dbReference>
<comment type="caution">
    <text evidence="8">The sequence shown here is derived from an EMBL/GenBank/DDBJ whole genome shotgun (WGS) entry which is preliminary data.</text>
</comment>
<name>A0ABS8CLA1_9RHOB</name>
<dbReference type="InterPro" id="IPR019833">
    <property type="entry name" value="Mn/Fe_SOD_BS"/>
</dbReference>
<feature type="domain" description="Manganese/iron superoxide dismutase C-terminal" evidence="7">
    <location>
        <begin position="99"/>
        <end position="198"/>
    </location>
</feature>
<comment type="similarity">
    <text evidence="1 5">Belongs to the iron/manganese superoxide dismutase family.</text>
</comment>
<evidence type="ECO:0000313" key="8">
    <source>
        <dbReference type="EMBL" id="MCB5409963.1"/>
    </source>
</evidence>
<dbReference type="Gene3D" id="1.10.287.990">
    <property type="entry name" value="Fe,Mn superoxide dismutase (SOD) domain"/>
    <property type="match status" value="1"/>
</dbReference>
<dbReference type="Proteomes" id="UP001198571">
    <property type="component" value="Unassembled WGS sequence"/>
</dbReference>
<dbReference type="Pfam" id="PF02777">
    <property type="entry name" value="Sod_Fe_C"/>
    <property type="match status" value="1"/>
</dbReference>
<dbReference type="InterPro" id="IPR036324">
    <property type="entry name" value="Mn/Fe_SOD_N_sf"/>
</dbReference>
<feature type="domain" description="Manganese/iron superoxide dismutase N-terminal" evidence="6">
    <location>
        <begin position="3"/>
        <end position="89"/>
    </location>
</feature>
<dbReference type="SUPFAM" id="SSF46609">
    <property type="entry name" value="Fe,Mn superoxide dismutase (SOD), N-terminal domain"/>
    <property type="match status" value="1"/>
</dbReference>
<proteinExistence type="inferred from homology"/>
<dbReference type="SUPFAM" id="SSF54719">
    <property type="entry name" value="Fe,Mn superoxide dismutase (SOD), C-terminal domain"/>
    <property type="match status" value="1"/>
</dbReference>
<dbReference type="EMBL" id="JACDXX010000006">
    <property type="protein sequence ID" value="MCB5409963.1"/>
    <property type="molecule type" value="Genomic_DNA"/>
</dbReference>
<dbReference type="PANTHER" id="PTHR42769">
    <property type="entry name" value="SUPEROXIDE DISMUTASE"/>
    <property type="match status" value="1"/>
</dbReference>
<comment type="catalytic activity">
    <reaction evidence="5">
        <text>2 superoxide + 2 H(+) = H2O2 + O2</text>
        <dbReference type="Rhea" id="RHEA:20696"/>
        <dbReference type="ChEBI" id="CHEBI:15378"/>
        <dbReference type="ChEBI" id="CHEBI:15379"/>
        <dbReference type="ChEBI" id="CHEBI:16240"/>
        <dbReference type="ChEBI" id="CHEBI:18421"/>
        <dbReference type="EC" id="1.15.1.1"/>
    </reaction>
</comment>
<dbReference type="InterPro" id="IPR019831">
    <property type="entry name" value="Mn/Fe_SOD_N"/>
</dbReference>
<keyword evidence="3 5" id="KW-0479">Metal-binding</keyword>
<evidence type="ECO:0000259" key="6">
    <source>
        <dbReference type="Pfam" id="PF00081"/>
    </source>
</evidence>
<dbReference type="PROSITE" id="PS00088">
    <property type="entry name" value="SOD_MN"/>
    <property type="match status" value="1"/>
</dbReference>
<dbReference type="PIRSF" id="PIRSF000349">
    <property type="entry name" value="SODismutase"/>
    <property type="match status" value="1"/>
</dbReference>
<dbReference type="Gene3D" id="3.55.40.20">
    <property type="entry name" value="Iron/manganese superoxide dismutase, C-terminal domain"/>
    <property type="match status" value="1"/>
</dbReference>
<evidence type="ECO:0000313" key="9">
    <source>
        <dbReference type="Proteomes" id="UP001198571"/>
    </source>
</evidence>
<evidence type="ECO:0000256" key="2">
    <source>
        <dbReference type="ARBA" id="ARBA00012682"/>
    </source>
</evidence>
<comment type="function">
    <text evidence="5">Destroys radicals which are normally produced within the cells and which are toxic to biological systems.</text>
</comment>
<keyword evidence="4 5" id="KW-0560">Oxidoreductase</keyword>
<sequence length="201" mass="22239">MAFTLPDLPYAHDALASLGMSKETLEYHHDLHHKAYVDNGNKLIAGTEWESKSLEEIVKGTYQAGAVAQNGIFNNASQHWNHNLFWEVMGPGEDKKMPGALEKALVESFGSVDKFKEEFSAAGAGQFGSGWAWLVKDAGGALKVTKTENGVNPLCFNQTALLGCDVWEHSYYIDFRNKRPAYLTNFLEKLVNWEAVAAKLG</sequence>
<accession>A0ABS8CLA1</accession>
<reference evidence="8 9" key="1">
    <citation type="submission" date="2020-07" db="EMBL/GenBank/DDBJ databases">
        <title>Pseudogemmobacter sp. nov., isolated from poultry manure in Taiwan.</title>
        <authorList>
            <person name="Lin S.-Y."/>
            <person name="Tang Y.-S."/>
            <person name="Young C.-C."/>
        </authorList>
    </citation>
    <scope>NUCLEOTIDE SEQUENCE [LARGE SCALE GENOMIC DNA]</scope>
    <source>
        <strain evidence="8 9">CC-YST710</strain>
    </source>
</reference>
<gene>
    <name evidence="8" type="ORF">H0485_08115</name>
</gene>
<dbReference type="PANTHER" id="PTHR42769:SF3">
    <property type="entry name" value="SUPEROXIDE DISMUTASE [FE] 2, CHLOROPLASTIC"/>
    <property type="match status" value="1"/>
</dbReference>
<organism evidence="8 9">
    <name type="scientific">Pseudogemmobacter faecipullorum</name>
    <dbReference type="NCBI Taxonomy" id="2755041"/>
    <lineage>
        <taxon>Bacteria</taxon>
        <taxon>Pseudomonadati</taxon>
        <taxon>Pseudomonadota</taxon>
        <taxon>Alphaproteobacteria</taxon>
        <taxon>Rhodobacterales</taxon>
        <taxon>Paracoccaceae</taxon>
        <taxon>Pseudogemmobacter</taxon>
    </lineage>
</organism>
<evidence type="ECO:0000259" key="7">
    <source>
        <dbReference type="Pfam" id="PF02777"/>
    </source>
</evidence>
<evidence type="ECO:0000256" key="4">
    <source>
        <dbReference type="ARBA" id="ARBA00023002"/>
    </source>
</evidence>
<dbReference type="InterPro" id="IPR036314">
    <property type="entry name" value="SOD_C_sf"/>
</dbReference>
<dbReference type="Pfam" id="PF00081">
    <property type="entry name" value="Sod_Fe_N"/>
    <property type="match status" value="1"/>
</dbReference>
<evidence type="ECO:0000256" key="1">
    <source>
        <dbReference type="ARBA" id="ARBA00008714"/>
    </source>
</evidence>